<keyword evidence="2" id="KW-0285">Flavoprotein</keyword>
<protein>
    <submittedName>
        <fullName evidence="6">FAD_binding_2 domain-containing protein</fullName>
    </submittedName>
</protein>
<dbReference type="EnsemblMetazoa" id="CJA34189.1">
    <property type="protein sequence ID" value="CJA34189.1"/>
    <property type="gene ID" value="WBGene00210036"/>
</dbReference>
<dbReference type="InterPro" id="IPR003953">
    <property type="entry name" value="FAD-dep_OxRdtase_2_FAD-bd"/>
</dbReference>
<evidence type="ECO:0000259" key="5">
    <source>
        <dbReference type="Pfam" id="PF00890"/>
    </source>
</evidence>
<dbReference type="Pfam" id="PF00890">
    <property type="entry name" value="FAD_binding_2"/>
    <property type="match status" value="1"/>
</dbReference>
<sequence>MDRIQIHPTAFVDPKEPGAGTKFLAAEALRGKGAILINSDGKRFGNELGRRDYLTGRILEHAKPIEEKFQGGSAGKPSAIMLMNEANVDAFGRPAFNFYAIVKKFFSEFGMGGANCCKSVAHFSRLFWGVHHQPRYTALLHSQKCGAHLW</sequence>
<dbReference type="SUPFAM" id="SSF56425">
    <property type="entry name" value="Succinate dehydrogenase/fumarate reductase flavoprotein, catalytic domain"/>
    <property type="match status" value="1"/>
</dbReference>
<evidence type="ECO:0000313" key="6">
    <source>
        <dbReference type="EnsemblMetazoa" id="CJA34189.1"/>
    </source>
</evidence>
<comment type="cofactor">
    <cofactor evidence="1">
        <name>FAD</name>
        <dbReference type="ChEBI" id="CHEBI:57692"/>
    </cofactor>
</comment>
<dbReference type="Proteomes" id="UP000005237">
    <property type="component" value="Unassembled WGS sequence"/>
</dbReference>
<evidence type="ECO:0000313" key="7">
    <source>
        <dbReference type="Proteomes" id="UP000005237"/>
    </source>
</evidence>
<dbReference type="Gene3D" id="3.90.700.10">
    <property type="entry name" value="Succinate dehydrogenase/fumarate reductase flavoprotein, catalytic domain"/>
    <property type="match status" value="1"/>
</dbReference>
<reference evidence="7" key="1">
    <citation type="submission" date="2010-08" db="EMBL/GenBank/DDBJ databases">
        <authorList>
            <consortium name="Caenorhabditis japonica Sequencing Consortium"/>
            <person name="Wilson R.K."/>
        </authorList>
    </citation>
    <scope>NUCLEOTIDE SEQUENCE [LARGE SCALE GENOMIC DNA]</scope>
    <source>
        <strain evidence="7">DF5081</strain>
    </source>
</reference>
<keyword evidence="4" id="KW-0560">Oxidoreductase</keyword>
<evidence type="ECO:0000256" key="1">
    <source>
        <dbReference type="ARBA" id="ARBA00001974"/>
    </source>
</evidence>
<dbReference type="PANTHER" id="PTHR43400:SF7">
    <property type="entry name" value="FAD-DEPENDENT OXIDOREDUCTASE 2 FAD BINDING DOMAIN-CONTAINING PROTEIN"/>
    <property type="match status" value="1"/>
</dbReference>
<keyword evidence="3" id="KW-0274">FAD</keyword>
<evidence type="ECO:0000256" key="2">
    <source>
        <dbReference type="ARBA" id="ARBA00022630"/>
    </source>
</evidence>
<keyword evidence="7" id="KW-1185">Reference proteome</keyword>
<dbReference type="InterPro" id="IPR050315">
    <property type="entry name" value="FAD-oxidoreductase_2"/>
</dbReference>
<dbReference type="PANTHER" id="PTHR43400">
    <property type="entry name" value="FUMARATE REDUCTASE"/>
    <property type="match status" value="1"/>
</dbReference>
<dbReference type="InterPro" id="IPR027477">
    <property type="entry name" value="Succ_DH/fumarate_Rdtase_cat_sf"/>
</dbReference>
<evidence type="ECO:0000256" key="3">
    <source>
        <dbReference type="ARBA" id="ARBA00022827"/>
    </source>
</evidence>
<dbReference type="GO" id="GO:0016491">
    <property type="term" value="F:oxidoreductase activity"/>
    <property type="evidence" value="ECO:0007669"/>
    <property type="project" value="UniProtKB-KW"/>
</dbReference>
<organism evidence="6 7">
    <name type="scientific">Caenorhabditis japonica</name>
    <dbReference type="NCBI Taxonomy" id="281687"/>
    <lineage>
        <taxon>Eukaryota</taxon>
        <taxon>Metazoa</taxon>
        <taxon>Ecdysozoa</taxon>
        <taxon>Nematoda</taxon>
        <taxon>Chromadorea</taxon>
        <taxon>Rhabditida</taxon>
        <taxon>Rhabditina</taxon>
        <taxon>Rhabditomorpha</taxon>
        <taxon>Rhabditoidea</taxon>
        <taxon>Rhabditidae</taxon>
        <taxon>Peloderinae</taxon>
        <taxon>Caenorhabditis</taxon>
    </lineage>
</organism>
<proteinExistence type="predicted"/>
<feature type="domain" description="FAD-dependent oxidoreductase 2 FAD-binding" evidence="5">
    <location>
        <begin position="1"/>
        <end position="68"/>
    </location>
</feature>
<dbReference type="AlphaFoldDB" id="A0A8R1EDW1"/>
<reference evidence="6" key="2">
    <citation type="submission" date="2022-06" db="UniProtKB">
        <authorList>
            <consortium name="EnsemblMetazoa"/>
        </authorList>
    </citation>
    <scope>IDENTIFICATION</scope>
    <source>
        <strain evidence="6">DF5081</strain>
    </source>
</reference>
<accession>A0A8R1EDW1</accession>
<name>A0A8R1EDW1_CAEJA</name>
<evidence type="ECO:0000256" key="4">
    <source>
        <dbReference type="ARBA" id="ARBA00023002"/>
    </source>
</evidence>